<protein>
    <submittedName>
        <fullName evidence="2">Uncharacterized protein</fullName>
    </submittedName>
</protein>
<evidence type="ECO:0000313" key="2">
    <source>
        <dbReference type="EMBL" id="OLL25145.1"/>
    </source>
</evidence>
<evidence type="ECO:0000313" key="3">
    <source>
        <dbReference type="Proteomes" id="UP000186594"/>
    </source>
</evidence>
<feature type="compositionally biased region" description="Polar residues" evidence="1">
    <location>
        <begin position="89"/>
        <end position="104"/>
    </location>
</feature>
<feature type="compositionally biased region" description="Basic and acidic residues" evidence="1">
    <location>
        <begin position="127"/>
        <end position="144"/>
    </location>
</feature>
<accession>A0A1U7LR53</accession>
<dbReference type="OrthoDB" id="4590707at2759"/>
<feature type="compositionally biased region" description="Acidic residues" evidence="1">
    <location>
        <begin position="113"/>
        <end position="126"/>
    </location>
</feature>
<dbReference type="Proteomes" id="UP000186594">
    <property type="component" value="Unassembled WGS sequence"/>
</dbReference>
<dbReference type="AlphaFoldDB" id="A0A1U7LR53"/>
<feature type="region of interest" description="Disordered" evidence="1">
    <location>
        <begin position="63"/>
        <end position="204"/>
    </location>
</feature>
<sequence length="204" mass="22622">MFRSPSLRTAVPRLPTACQCAHRRQLRFTSSHAHSAKQSSDMPWLIGSAIFAAAGVGYLLRPQSSSSNKHSTSHAKDKIGEVVREQHHQTSSGDETATDLATQTENEEKSEPTDGEESTSDEENDEPEKSTSDDHQHTDTKNSEKQGGLSNDMYQPFCKDTNINRTNIKKEGGKVEVSPGVQNPQKEFGTIEAEDRKDEHKDEK</sequence>
<keyword evidence="3" id="KW-1185">Reference proteome</keyword>
<evidence type="ECO:0000256" key="1">
    <source>
        <dbReference type="SAM" id="MobiDB-lite"/>
    </source>
</evidence>
<comment type="caution">
    <text evidence="2">The sequence shown here is derived from an EMBL/GenBank/DDBJ whole genome shotgun (WGS) entry which is preliminary data.</text>
</comment>
<feature type="compositionally biased region" description="Basic and acidic residues" evidence="1">
    <location>
        <begin position="193"/>
        <end position="204"/>
    </location>
</feature>
<proteinExistence type="predicted"/>
<dbReference type="EMBL" id="LXFE01000491">
    <property type="protein sequence ID" value="OLL25145.1"/>
    <property type="molecule type" value="Genomic_DNA"/>
</dbReference>
<feature type="compositionally biased region" description="Basic and acidic residues" evidence="1">
    <location>
        <begin position="74"/>
        <end position="88"/>
    </location>
</feature>
<name>A0A1U7LR53_NEOID</name>
<organism evidence="2 3">
    <name type="scientific">Neolecta irregularis (strain DAH-3)</name>
    <dbReference type="NCBI Taxonomy" id="1198029"/>
    <lineage>
        <taxon>Eukaryota</taxon>
        <taxon>Fungi</taxon>
        <taxon>Dikarya</taxon>
        <taxon>Ascomycota</taxon>
        <taxon>Taphrinomycotina</taxon>
        <taxon>Neolectales</taxon>
        <taxon>Neolectaceae</taxon>
        <taxon>Neolecta</taxon>
    </lineage>
</organism>
<gene>
    <name evidence="2" type="ORF">NEOLI_000599</name>
</gene>
<reference evidence="2 3" key="1">
    <citation type="submission" date="2016-04" db="EMBL/GenBank/DDBJ databases">
        <title>Evolutionary innovation and constraint leading to complex multicellularity in the Ascomycota.</title>
        <authorList>
            <person name="Cisse O."/>
            <person name="Nguyen A."/>
            <person name="Hewitt D.A."/>
            <person name="Jedd G."/>
            <person name="Stajich J.E."/>
        </authorList>
    </citation>
    <scope>NUCLEOTIDE SEQUENCE [LARGE SCALE GENOMIC DNA]</scope>
    <source>
        <strain evidence="2 3">DAH-3</strain>
    </source>
</reference>